<dbReference type="SUPFAM" id="SSF54106">
    <property type="entry name" value="LysM domain"/>
    <property type="match status" value="2"/>
</dbReference>
<evidence type="ECO:0000259" key="9">
    <source>
        <dbReference type="PROSITE" id="PS51782"/>
    </source>
</evidence>
<feature type="domain" description="Peptidase M14" evidence="10">
    <location>
        <begin position="109"/>
        <end position="399"/>
    </location>
</feature>
<dbReference type="GO" id="GO:0008270">
    <property type="term" value="F:zinc ion binding"/>
    <property type="evidence" value="ECO:0007669"/>
    <property type="project" value="InterPro"/>
</dbReference>
<dbReference type="PANTHER" id="PTHR11705">
    <property type="entry name" value="PROTEASE FAMILY M14 CARBOXYPEPTIDASE A,B"/>
    <property type="match status" value="1"/>
</dbReference>
<keyword evidence="4" id="KW-0378">Hydrolase</keyword>
<dbReference type="AlphaFoldDB" id="A0A7X0STW4"/>
<dbReference type="GO" id="GO:0005615">
    <property type="term" value="C:extracellular space"/>
    <property type="evidence" value="ECO:0007669"/>
    <property type="project" value="TreeGrafter"/>
</dbReference>
<dbReference type="InterPro" id="IPR036779">
    <property type="entry name" value="LysM_dom_sf"/>
</dbReference>
<dbReference type="SMART" id="SM00631">
    <property type="entry name" value="Zn_pept"/>
    <property type="match status" value="1"/>
</dbReference>
<keyword evidence="6" id="KW-0482">Metalloprotease</keyword>
<evidence type="ECO:0000259" key="10">
    <source>
        <dbReference type="PROSITE" id="PS52035"/>
    </source>
</evidence>
<dbReference type="EMBL" id="JACJVO010000040">
    <property type="protein sequence ID" value="MBB6735044.1"/>
    <property type="molecule type" value="Genomic_DNA"/>
</dbReference>
<feature type="active site" description="Proton donor/acceptor" evidence="7">
    <location>
        <position position="368"/>
    </location>
</feature>
<dbReference type="InterPro" id="IPR018392">
    <property type="entry name" value="LysM"/>
</dbReference>
<protein>
    <submittedName>
        <fullName evidence="11">LysM peptidoglycan-binding domain-containing protein</fullName>
    </submittedName>
</protein>
<dbReference type="CDD" id="cd00118">
    <property type="entry name" value="LysM"/>
    <property type="match status" value="2"/>
</dbReference>
<dbReference type="CDD" id="cd06229">
    <property type="entry name" value="M14_Endopeptidase_I"/>
    <property type="match status" value="1"/>
</dbReference>
<organism evidence="11 12">
    <name type="scientific">Cohnella zeiphila</name>
    <dbReference type="NCBI Taxonomy" id="2761120"/>
    <lineage>
        <taxon>Bacteria</taxon>
        <taxon>Bacillati</taxon>
        <taxon>Bacillota</taxon>
        <taxon>Bacilli</taxon>
        <taxon>Bacillales</taxon>
        <taxon>Paenibacillaceae</taxon>
        <taxon>Cohnella</taxon>
    </lineage>
</organism>
<keyword evidence="3" id="KW-0645">Protease</keyword>
<comment type="caution">
    <text evidence="11">The sequence shown here is derived from an EMBL/GenBank/DDBJ whole genome shotgun (WGS) entry which is preliminary data.</text>
</comment>
<evidence type="ECO:0000256" key="2">
    <source>
        <dbReference type="ARBA" id="ARBA00005988"/>
    </source>
</evidence>
<evidence type="ECO:0000256" key="7">
    <source>
        <dbReference type="PROSITE-ProRule" id="PRU01379"/>
    </source>
</evidence>
<evidence type="ECO:0000256" key="6">
    <source>
        <dbReference type="ARBA" id="ARBA00023049"/>
    </source>
</evidence>
<dbReference type="InterPro" id="IPR034274">
    <property type="entry name" value="ENP1_M14_CPD"/>
</dbReference>
<comment type="cofactor">
    <cofactor evidence="1">
        <name>Zn(2+)</name>
        <dbReference type="ChEBI" id="CHEBI:29105"/>
    </cofactor>
</comment>
<feature type="domain" description="LysM" evidence="9">
    <location>
        <begin position="1"/>
        <end position="46"/>
    </location>
</feature>
<dbReference type="Proteomes" id="UP000564644">
    <property type="component" value="Unassembled WGS sequence"/>
</dbReference>
<evidence type="ECO:0000313" key="11">
    <source>
        <dbReference type="EMBL" id="MBB6735044.1"/>
    </source>
</evidence>
<name>A0A7X0STW4_9BACL</name>
<evidence type="ECO:0000256" key="1">
    <source>
        <dbReference type="ARBA" id="ARBA00001947"/>
    </source>
</evidence>
<evidence type="ECO:0000256" key="8">
    <source>
        <dbReference type="SAM" id="MobiDB-lite"/>
    </source>
</evidence>
<dbReference type="PROSITE" id="PS52035">
    <property type="entry name" value="PEPTIDASE_M14"/>
    <property type="match status" value="1"/>
</dbReference>
<dbReference type="SMART" id="SM00257">
    <property type="entry name" value="LysM"/>
    <property type="match status" value="2"/>
</dbReference>
<reference evidence="11 12" key="1">
    <citation type="submission" date="2020-08" db="EMBL/GenBank/DDBJ databases">
        <title>Cohnella phylogeny.</title>
        <authorList>
            <person name="Dunlap C."/>
        </authorList>
    </citation>
    <scope>NUCLEOTIDE SEQUENCE [LARGE SCALE GENOMIC DNA]</scope>
    <source>
        <strain evidence="11 12">CBP 2801</strain>
    </source>
</reference>
<evidence type="ECO:0000256" key="5">
    <source>
        <dbReference type="ARBA" id="ARBA00022833"/>
    </source>
</evidence>
<feature type="region of interest" description="Disordered" evidence="8">
    <location>
        <begin position="265"/>
        <end position="285"/>
    </location>
</feature>
<dbReference type="PROSITE" id="PS51782">
    <property type="entry name" value="LYSM"/>
    <property type="match status" value="1"/>
</dbReference>
<dbReference type="Gene3D" id="3.10.350.10">
    <property type="entry name" value="LysM domain"/>
    <property type="match status" value="2"/>
</dbReference>
<accession>A0A7X0STW4</accession>
<evidence type="ECO:0000256" key="3">
    <source>
        <dbReference type="ARBA" id="ARBA00022670"/>
    </source>
</evidence>
<dbReference type="Pfam" id="PF00246">
    <property type="entry name" value="Peptidase_M14"/>
    <property type="match status" value="1"/>
</dbReference>
<comment type="similarity">
    <text evidence="2 7">Belongs to the peptidase M14 family.</text>
</comment>
<dbReference type="GO" id="GO:0004181">
    <property type="term" value="F:metallocarboxypeptidase activity"/>
    <property type="evidence" value="ECO:0007669"/>
    <property type="project" value="InterPro"/>
</dbReference>
<dbReference type="Gene3D" id="3.40.630.10">
    <property type="entry name" value="Zn peptidases"/>
    <property type="match status" value="1"/>
</dbReference>
<evidence type="ECO:0000313" key="12">
    <source>
        <dbReference type="Proteomes" id="UP000564644"/>
    </source>
</evidence>
<dbReference type="Pfam" id="PF01476">
    <property type="entry name" value="LysM"/>
    <property type="match status" value="2"/>
</dbReference>
<dbReference type="InterPro" id="IPR000834">
    <property type="entry name" value="Peptidase_M14"/>
</dbReference>
<gene>
    <name evidence="11" type="ORF">H7C18_29435</name>
</gene>
<dbReference type="PANTHER" id="PTHR11705:SF143">
    <property type="entry name" value="SLL0236 PROTEIN"/>
    <property type="match status" value="1"/>
</dbReference>
<dbReference type="GO" id="GO:0006508">
    <property type="term" value="P:proteolysis"/>
    <property type="evidence" value="ECO:0007669"/>
    <property type="project" value="UniProtKB-KW"/>
</dbReference>
<keyword evidence="5" id="KW-0862">Zinc</keyword>
<evidence type="ECO:0000256" key="4">
    <source>
        <dbReference type="ARBA" id="ARBA00022801"/>
    </source>
</evidence>
<proteinExistence type="inferred from homology"/>
<keyword evidence="12" id="KW-1185">Reference proteome</keyword>
<sequence>MSYVVRAGDTPRRIAASLGVSYSSLAAANPQWIEGEPLIEGELLQVPVRLPRRYSVLGGDTWESIAVKAGCPAARLREINGSIQGEQLEEGQVIELPAPGSDRIVKAGAEYGSAQLARDIERLKKEYPFLTEAVIGRSVMGKPIHALRLGEGAFRLHANGTVHANEWITALALMRFVEEYARACKWHGSIGGRSAAALYRRCTLWVVPMANPDGADLSQAGLKPDHPFYKDLLRWNKGSRRFDRWKANIRGVDLNDQFPAFWEEERKRRGRGGPGPRDYSGPAPLSEPEAQALAGFARETDFHAALSFHTQGEEIYWNYRGLEPESSERRASRLAAASGYRPVKLEGSDAGFKDWFIAEFRRPGFTAEMGWGRNPLPLRVFPDVYDDTLAILTEAMEFAE</sequence>
<dbReference type="SUPFAM" id="SSF53187">
    <property type="entry name" value="Zn-dependent exopeptidases"/>
    <property type="match status" value="1"/>
</dbReference>